<feature type="transmembrane region" description="Helical" evidence="2">
    <location>
        <begin position="269"/>
        <end position="284"/>
    </location>
</feature>
<dbReference type="AlphaFoldDB" id="A0AA41QX03"/>
<protein>
    <submittedName>
        <fullName evidence="3">Uncharacterized protein</fullName>
    </submittedName>
</protein>
<evidence type="ECO:0000313" key="3">
    <source>
        <dbReference type="EMBL" id="MCI4658138.1"/>
    </source>
</evidence>
<dbReference type="EMBL" id="JALGAR010000002">
    <property type="protein sequence ID" value="MCI4658138.1"/>
    <property type="molecule type" value="Genomic_DNA"/>
</dbReference>
<feature type="transmembrane region" description="Helical" evidence="2">
    <location>
        <begin position="369"/>
        <end position="388"/>
    </location>
</feature>
<name>A0AA41QX03_9MICO</name>
<proteinExistence type="predicted"/>
<keyword evidence="2" id="KW-1133">Transmembrane helix</keyword>
<organism evidence="3 4">
    <name type="scientific">Cryobacterium zhongshanensis</name>
    <dbReference type="NCBI Taxonomy" id="2928153"/>
    <lineage>
        <taxon>Bacteria</taxon>
        <taxon>Bacillati</taxon>
        <taxon>Actinomycetota</taxon>
        <taxon>Actinomycetes</taxon>
        <taxon>Micrococcales</taxon>
        <taxon>Microbacteriaceae</taxon>
        <taxon>Cryobacterium</taxon>
    </lineage>
</organism>
<keyword evidence="2" id="KW-0812">Transmembrane</keyword>
<feature type="transmembrane region" description="Helical" evidence="2">
    <location>
        <begin position="186"/>
        <end position="211"/>
    </location>
</feature>
<keyword evidence="4" id="KW-1185">Reference proteome</keyword>
<feature type="transmembrane region" description="Helical" evidence="2">
    <location>
        <begin position="337"/>
        <end position="362"/>
    </location>
</feature>
<feature type="transmembrane region" description="Helical" evidence="2">
    <location>
        <begin position="291"/>
        <end position="317"/>
    </location>
</feature>
<feature type="transmembrane region" description="Helical" evidence="2">
    <location>
        <begin position="71"/>
        <end position="91"/>
    </location>
</feature>
<sequence>MTALQSGAVAPPAPDPAPAGRAGRAGRSMRRLMTAPLLLSLLAALVFAVALPGLADAIPTQSGLLFSSAPGLPAGAVFVSAVLLAVLAFCLAVRRRNPLEASVALLVYIACFRLPVALAAPEPIYGWTYKHLGVVDYIERHGTLLQGIDIYSGWPGVFAAIAWFGTVTGVPVVVIAQWFSLGIHLALAAAVFALCRAFGLAPLTALVGAFVAETANWIGQDYLSPQALTYLLAVIMLTLLLRSRERPVFGWLAVPLFAAITVSHQLTPYWLIGITLALGLTRQVRPRYLGLVFALIAGGYLAANYDAVASFGLLSGFDPVANAHSGFAGSGSLGQTLTALAARASAIALWGGAALAAVLAIVRAKRMRAPTWIALVLAFSSFALLAGQNYGGEAIYRVFLYSIPGCALLVAPLVERALSAGRPAGPGNPASPASPANPANPAVRRRPRHGVVAATLVALLLSAASLQAYYGAWFSNLIRSDSLAVAESLLRTGKAPALILSIAPVGPSRMLAEYADFAAIDGQYDASMTSWSGWLGQGFETTDATDRLTTDLADSDRPIYVFVTSQMADYSDYYGLYPAGAVDRFTAQLAANPGWTTLVDTPTVHLFTLKDRR</sequence>
<dbReference type="Proteomes" id="UP001165341">
    <property type="component" value="Unassembled WGS sequence"/>
</dbReference>
<comment type="caution">
    <text evidence="3">The sequence shown here is derived from an EMBL/GenBank/DDBJ whole genome shotgun (WGS) entry which is preliminary data.</text>
</comment>
<gene>
    <name evidence="3" type="ORF">MQH31_10005</name>
</gene>
<dbReference type="RefSeq" id="WP_243011912.1">
    <property type="nucleotide sequence ID" value="NZ_JALGAR010000002.1"/>
</dbReference>
<evidence type="ECO:0000256" key="1">
    <source>
        <dbReference type="SAM" id="MobiDB-lite"/>
    </source>
</evidence>
<evidence type="ECO:0000313" key="4">
    <source>
        <dbReference type="Proteomes" id="UP001165341"/>
    </source>
</evidence>
<feature type="transmembrane region" description="Helical" evidence="2">
    <location>
        <begin position="451"/>
        <end position="470"/>
    </location>
</feature>
<reference evidence="3" key="1">
    <citation type="submission" date="2022-03" db="EMBL/GenBank/DDBJ databases">
        <title>Cryobacterium sp. nov. strain ZS14-85, isolated from Antarctic soil.</title>
        <authorList>
            <person name="Li J."/>
            <person name="Niu G."/>
        </authorList>
    </citation>
    <scope>NUCLEOTIDE SEQUENCE</scope>
    <source>
        <strain evidence="3">ZS14-85</strain>
    </source>
</reference>
<feature type="region of interest" description="Disordered" evidence="1">
    <location>
        <begin position="424"/>
        <end position="444"/>
    </location>
</feature>
<feature type="transmembrane region" description="Helical" evidence="2">
    <location>
        <begin position="248"/>
        <end position="263"/>
    </location>
</feature>
<feature type="compositionally biased region" description="Low complexity" evidence="1">
    <location>
        <begin position="424"/>
        <end position="442"/>
    </location>
</feature>
<evidence type="ECO:0000256" key="2">
    <source>
        <dbReference type="SAM" id="Phobius"/>
    </source>
</evidence>
<feature type="transmembrane region" description="Helical" evidence="2">
    <location>
        <begin position="32"/>
        <end position="51"/>
    </location>
</feature>
<feature type="region of interest" description="Disordered" evidence="1">
    <location>
        <begin position="1"/>
        <end position="23"/>
    </location>
</feature>
<feature type="transmembrane region" description="Helical" evidence="2">
    <location>
        <begin position="157"/>
        <end position="179"/>
    </location>
</feature>
<keyword evidence="2" id="KW-0472">Membrane</keyword>
<feature type="transmembrane region" description="Helical" evidence="2">
    <location>
        <begin position="394"/>
        <end position="414"/>
    </location>
</feature>
<feature type="transmembrane region" description="Helical" evidence="2">
    <location>
        <begin position="223"/>
        <end position="241"/>
    </location>
</feature>
<accession>A0AA41QX03</accession>
<feature type="transmembrane region" description="Helical" evidence="2">
    <location>
        <begin position="103"/>
        <end position="120"/>
    </location>
</feature>